<dbReference type="Proteomes" id="UP000236173">
    <property type="component" value="Unassembled WGS sequence"/>
</dbReference>
<dbReference type="AlphaFoldDB" id="A0A2H5X9H9"/>
<evidence type="ECO:0000256" key="1">
    <source>
        <dbReference type="ARBA" id="ARBA00004236"/>
    </source>
</evidence>
<keyword evidence="6" id="KW-1133">Transmembrane helix</keyword>
<dbReference type="SUPFAM" id="SSF117892">
    <property type="entry name" value="Band 7/SPFH domain"/>
    <property type="match status" value="1"/>
</dbReference>
<keyword evidence="5" id="KW-0175">Coiled coil</keyword>
<evidence type="ECO:0000256" key="4">
    <source>
        <dbReference type="ARBA" id="ARBA00023136"/>
    </source>
</evidence>
<comment type="similarity">
    <text evidence="2">Belongs to the band 7/mec-2 family. Flotillin subfamily.</text>
</comment>
<evidence type="ECO:0000256" key="6">
    <source>
        <dbReference type="SAM" id="Phobius"/>
    </source>
</evidence>
<dbReference type="CDD" id="cd03399">
    <property type="entry name" value="SPFH_flotillin"/>
    <property type="match status" value="1"/>
</dbReference>
<name>A0A2H5X9H9_9BACT</name>
<keyword evidence="3" id="KW-1003">Cell membrane</keyword>
<dbReference type="EMBL" id="BEHT01000003">
    <property type="protein sequence ID" value="GBC97824.1"/>
    <property type="molecule type" value="Genomic_DNA"/>
</dbReference>
<feature type="transmembrane region" description="Helical" evidence="6">
    <location>
        <begin position="6"/>
        <end position="26"/>
    </location>
</feature>
<evidence type="ECO:0000259" key="7">
    <source>
        <dbReference type="SMART" id="SM00244"/>
    </source>
</evidence>
<feature type="domain" description="Band 7" evidence="7">
    <location>
        <begin position="28"/>
        <end position="206"/>
    </location>
</feature>
<organism evidence="8 9">
    <name type="scientific">Candidatus Fervidibacter japonicus</name>
    <dbReference type="NCBI Taxonomy" id="2035412"/>
    <lineage>
        <taxon>Bacteria</taxon>
        <taxon>Candidatus Fervidibacterota</taxon>
        <taxon>Candidatus Fervidibacter</taxon>
    </lineage>
</organism>
<comment type="subcellular location">
    <subcellularLocation>
        <location evidence="1">Cell membrane</location>
    </subcellularLocation>
</comment>
<evidence type="ECO:0000313" key="9">
    <source>
        <dbReference type="Proteomes" id="UP000236173"/>
    </source>
</evidence>
<dbReference type="GO" id="GO:0005886">
    <property type="term" value="C:plasma membrane"/>
    <property type="evidence" value="ECO:0007669"/>
    <property type="project" value="UniProtKB-SubCell"/>
</dbReference>
<dbReference type="InterPro" id="IPR036013">
    <property type="entry name" value="Band_7/SPFH_dom_sf"/>
</dbReference>
<dbReference type="Pfam" id="PF01145">
    <property type="entry name" value="Band_7"/>
    <property type="match status" value="1"/>
</dbReference>
<dbReference type="InterPro" id="IPR001107">
    <property type="entry name" value="Band_7"/>
</dbReference>
<feature type="coiled-coil region" evidence="5">
    <location>
        <begin position="351"/>
        <end position="418"/>
    </location>
</feature>
<dbReference type="PANTHER" id="PTHR13806">
    <property type="entry name" value="FLOTILLIN-RELATED"/>
    <property type="match status" value="1"/>
</dbReference>
<evidence type="ECO:0000256" key="5">
    <source>
        <dbReference type="SAM" id="Coils"/>
    </source>
</evidence>
<dbReference type="PANTHER" id="PTHR13806:SF31">
    <property type="entry name" value="FLOTILLIN-LIKE PROTEIN 1-RELATED"/>
    <property type="match status" value="1"/>
</dbReference>
<evidence type="ECO:0000256" key="2">
    <source>
        <dbReference type="ARBA" id="ARBA00007161"/>
    </source>
</evidence>
<comment type="caution">
    <text evidence="8">The sequence shown here is derived from an EMBL/GenBank/DDBJ whole genome shotgun (WGS) entry which is preliminary data.</text>
</comment>
<dbReference type="Pfam" id="PF15975">
    <property type="entry name" value="Flot"/>
    <property type="match status" value="1"/>
</dbReference>
<evidence type="ECO:0000256" key="3">
    <source>
        <dbReference type="ARBA" id="ARBA00022475"/>
    </source>
</evidence>
<dbReference type="SMART" id="SM00244">
    <property type="entry name" value="PHB"/>
    <property type="match status" value="1"/>
</dbReference>
<evidence type="ECO:0000313" key="8">
    <source>
        <dbReference type="EMBL" id="GBC97824.1"/>
    </source>
</evidence>
<sequence length="550" mass="61622">MGSIVAAVLIIAAAIAAAVYFVWWVFARLYFVRATADRAFVRTGGGKPKVVIGGGAFVLPWWHNITWVSLASTKLRVIKANRDALITRDKFRVDVGADFYVRVPSDEESVLQAAQSLGARTTDPDALRELLEDELTFALRAVAAKRNLMELHEDRQGFAREVSEQVRESLAQKGLVLESVSIFALDQTDAEQYDPSNVFDAAGLEQIAALTSRARVLKNEHERNAEIAIKQKDVETHKTLLTLEQERAFAEHAQRRAIETHQAEQRAETERFRFTQEELVRLSEIEKQRRIREAEIEMERQIRERQLREQINLIEIEREAELAQIEREKTVRIAEQERERAINAARRLTSVELSEHEMMVFQKQAARLKAEAEVKRAEQEVQTAAEMAAAERERQVALIRVLTELEVAQQKAEAIERLAQATRFEGEAKAEAHRKMVEAQSAIADKLVWKEVLLQLIEQAPAIAKELMTPAEKIESIRILDVQGLGAVGNGGAGAGTIERVLSAILSSGAVLPILRELLRFAGTDPQKLVNALAERIGVSSEQTLTTNAS</sequence>
<keyword evidence="4 6" id="KW-0472">Membrane</keyword>
<keyword evidence="6" id="KW-0812">Transmembrane</keyword>
<gene>
    <name evidence="8" type="primary">yqiK</name>
    <name evidence="8" type="ORF">HRbin17_00319</name>
</gene>
<dbReference type="InterPro" id="IPR031905">
    <property type="entry name" value="Flotillin_C"/>
</dbReference>
<dbReference type="Gene3D" id="3.30.479.30">
    <property type="entry name" value="Band 7 domain"/>
    <property type="match status" value="1"/>
</dbReference>
<reference evidence="9" key="1">
    <citation type="submission" date="2017-09" db="EMBL/GenBank/DDBJ databases">
        <title>Metaegenomics of thermophilic ammonia-oxidizing enrichment culture.</title>
        <authorList>
            <person name="Kato S."/>
            <person name="Suzuki K."/>
        </authorList>
    </citation>
    <scope>NUCLEOTIDE SEQUENCE [LARGE SCALE GENOMIC DNA]</scope>
</reference>
<dbReference type="InterPro" id="IPR027705">
    <property type="entry name" value="Flotillin_fam"/>
</dbReference>
<protein>
    <submittedName>
        <fullName evidence="8">Inner membrane protein YqiK</fullName>
    </submittedName>
</protein>
<accession>A0A2H5X9H9</accession>
<proteinExistence type="inferred from homology"/>